<organism evidence="3 4">
    <name type="scientific">Perkinsus olseni</name>
    <name type="common">Perkinsus atlanticus</name>
    <dbReference type="NCBI Taxonomy" id="32597"/>
    <lineage>
        <taxon>Eukaryota</taxon>
        <taxon>Sar</taxon>
        <taxon>Alveolata</taxon>
        <taxon>Perkinsozoa</taxon>
        <taxon>Perkinsea</taxon>
        <taxon>Perkinsida</taxon>
        <taxon>Perkinsidae</taxon>
        <taxon>Perkinsus</taxon>
    </lineage>
</organism>
<dbReference type="Gene3D" id="3.40.630.30">
    <property type="match status" value="1"/>
</dbReference>
<dbReference type="GO" id="GO:0016747">
    <property type="term" value="F:acyltransferase activity, transferring groups other than amino-acyl groups"/>
    <property type="evidence" value="ECO:0007669"/>
    <property type="project" value="InterPro"/>
</dbReference>
<feature type="signal peptide" evidence="1">
    <location>
        <begin position="1"/>
        <end position="19"/>
    </location>
</feature>
<keyword evidence="1" id="KW-0732">Signal</keyword>
<dbReference type="InterPro" id="IPR000182">
    <property type="entry name" value="GNAT_dom"/>
</dbReference>
<accession>A0A7J6QUP7</accession>
<name>A0A7J6QUP7_PEROL</name>
<dbReference type="Proteomes" id="UP000574390">
    <property type="component" value="Unassembled WGS sequence"/>
</dbReference>
<feature type="domain" description="N-acetyltransferase" evidence="2">
    <location>
        <begin position="22"/>
        <end position="178"/>
    </location>
</feature>
<dbReference type="InterPro" id="IPR016181">
    <property type="entry name" value="Acyl_CoA_acyltransferase"/>
</dbReference>
<dbReference type="PROSITE" id="PS51186">
    <property type="entry name" value="GNAT"/>
    <property type="match status" value="1"/>
</dbReference>
<evidence type="ECO:0000259" key="2">
    <source>
        <dbReference type="PROSITE" id="PS51186"/>
    </source>
</evidence>
<gene>
    <name evidence="3" type="ORF">FOZ62_002116</name>
</gene>
<dbReference type="Pfam" id="PF00583">
    <property type="entry name" value="Acetyltransf_1"/>
    <property type="match status" value="1"/>
</dbReference>
<evidence type="ECO:0000256" key="1">
    <source>
        <dbReference type="SAM" id="SignalP"/>
    </source>
</evidence>
<dbReference type="CDD" id="cd04301">
    <property type="entry name" value="NAT_SF"/>
    <property type="match status" value="1"/>
</dbReference>
<reference evidence="3 4" key="1">
    <citation type="submission" date="2020-04" db="EMBL/GenBank/DDBJ databases">
        <title>Perkinsus olseni comparative genomics.</title>
        <authorList>
            <person name="Bogema D.R."/>
        </authorList>
    </citation>
    <scope>NUCLEOTIDE SEQUENCE [LARGE SCALE GENOMIC DNA]</scope>
    <source>
        <strain evidence="3">ATCC PRA-205</strain>
    </source>
</reference>
<comment type="caution">
    <text evidence="3">The sequence shown here is derived from an EMBL/GenBank/DDBJ whole genome shotgun (WGS) entry which is preliminary data.</text>
</comment>
<dbReference type="AlphaFoldDB" id="A0A7J6QUP7"/>
<dbReference type="SUPFAM" id="SSF55729">
    <property type="entry name" value="Acyl-CoA N-acyltransferases (Nat)"/>
    <property type="match status" value="1"/>
</dbReference>
<sequence length="230" mass="25690">MKIIHLAALLTSTCLGAASVAPEGSSAEANFAATLEYRRARVSDHVRREHGFEDAAVFVAARPQSEDPDEIVADATFGLLSTPRHGEWLYIPRVFVREKYRKRGVATEMMRRLLEYVHWKNPRVLAGWLRVSSDNRGAVKAYKKAGFIDEGAAAPEKLRGFEGIFHFIHNFVYTFDASNPSFVSSNNDDDDDSLPYLKRSVMKPFFSELIEGGIADEVYSNSSSPLLGKE</sequence>
<dbReference type="EMBL" id="JABANM010026927">
    <property type="protein sequence ID" value="KAF4712175.1"/>
    <property type="molecule type" value="Genomic_DNA"/>
</dbReference>
<feature type="chain" id="PRO_5029516577" description="N-acetyltransferase domain-containing protein" evidence="1">
    <location>
        <begin position="20"/>
        <end position="230"/>
    </location>
</feature>
<evidence type="ECO:0000313" key="4">
    <source>
        <dbReference type="Proteomes" id="UP000574390"/>
    </source>
</evidence>
<protein>
    <recommendedName>
        <fullName evidence="2">N-acetyltransferase domain-containing protein</fullName>
    </recommendedName>
</protein>
<evidence type="ECO:0000313" key="3">
    <source>
        <dbReference type="EMBL" id="KAF4712175.1"/>
    </source>
</evidence>
<proteinExistence type="predicted"/>